<dbReference type="Proteomes" id="UP000249614">
    <property type="component" value="Unassembled WGS sequence"/>
</dbReference>
<dbReference type="EMBL" id="LXXM01000226">
    <property type="protein sequence ID" value="PZS87675.1"/>
    <property type="molecule type" value="Genomic_DNA"/>
</dbReference>
<dbReference type="RefSeq" id="WP_111113638.1">
    <property type="nucleotide sequence ID" value="NZ_LXXM01000226.1"/>
</dbReference>
<comment type="caution">
    <text evidence="1">The sequence shown here is derived from an EMBL/GenBank/DDBJ whole genome shotgun (WGS) entry which is preliminary data.</text>
</comment>
<sequence length="149" mass="17196">MDIFCQYDSSVWPKATREGVRQTIEQAQAAAAKESPLTARRRDESWEQIIHWRVYARWGVVPVGYDFPLGQVWLTDACRQADDSLAVRLLDDGMDPDGAIHGRHPPRRYARANREDMPMTWAWLERKRLGEVANKQKHGRAEANARRAL</sequence>
<dbReference type="AlphaFoldDB" id="A0A2W6IUY1"/>
<accession>A0A2W6IUY1</accession>
<evidence type="ECO:0000313" key="1">
    <source>
        <dbReference type="EMBL" id="PZS87675.1"/>
    </source>
</evidence>
<gene>
    <name evidence="1" type="ORF">A7X83_01655</name>
</gene>
<proteinExistence type="predicted"/>
<organism evidence="1 2">
    <name type="scientific">Stenotrophomonas maltophilia</name>
    <name type="common">Pseudomonas maltophilia</name>
    <name type="synonym">Xanthomonas maltophilia</name>
    <dbReference type="NCBI Taxonomy" id="40324"/>
    <lineage>
        <taxon>Bacteria</taxon>
        <taxon>Pseudomonadati</taxon>
        <taxon>Pseudomonadota</taxon>
        <taxon>Gammaproteobacteria</taxon>
        <taxon>Lysobacterales</taxon>
        <taxon>Lysobacteraceae</taxon>
        <taxon>Stenotrophomonas</taxon>
        <taxon>Stenotrophomonas maltophilia group</taxon>
    </lineage>
</organism>
<protein>
    <submittedName>
        <fullName evidence="1">Uncharacterized protein</fullName>
    </submittedName>
</protein>
<name>A0A2W6IUY1_STEMA</name>
<reference evidence="1 2" key="1">
    <citation type="submission" date="2016-05" db="EMBL/GenBank/DDBJ databases">
        <authorList>
            <person name="Lavstsen T."/>
            <person name="Jespersen J.S."/>
        </authorList>
    </citation>
    <scope>NUCLEOTIDE SEQUENCE [LARGE SCALE GENOMIC DNA]</scope>
    <source>
        <strain evidence="1 2">SM-5815</strain>
    </source>
</reference>
<evidence type="ECO:0000313" key="2">
    <source>
        <dbReference type="Proteomes" id="UP000249614"/>
    </source>
</evidence>